<proteinExistence type="predicted"/>
<evidence type="ECO:0000256" key="1">
    <source>
        <dbReference type="SAM" id="MobiDB-lite"/>
    </source>
</evidence>
<organism evidence="2">
    <name type="scientific">viral metagenome</name>
    <dbReference type="NCBI Taxonomy" id="1070528"/>
    <lineage>
        <taxon>unclassified sequences</taxon>
        <taxon>metagenomes</taxon>
        <taxon>organismal metagenomes</taxon>
    </lineage>
</organism>
<reference evidence="2" key="1">
    <citation type="submission" date="2020-03" db="EMBL/GenBank/DDBJ databases">
        <title>The deep terrestrial virosphere.</title>
        <authorList>
            <person name="Holmfeldt K."/>
            <person name="Nilsson E."/>
            <person name="Simone D."/>
            <person name="Lopez-Fernandez M."/>
            <person name="Wu X."/>
            <person name="de Brujin I."/>
            <person name="Lundin D."/>
            <person name="Andersson A."/>
            <person name="Bertilsson S."/>
            <person name="Dopson M."/>
        </authorList>
    </citation>
    <scope>NUCLEOTIDE SEQUENCE</scope>
    <source>
        <strain evidence="2">MM415A01666</strain>
    </source>
</reference>
<evidence type="ECO:0000313" key="2">
    <source>
        <dbReference type="EMBL" id="QJA75895.1"/>
    </source>
</evidence>
<feature type="compositionally biased region" description="Polar residues" evidence="1">
    <location>
        <begin position="25"/>
        <end position="37"/>
    </location>
</feature>
<sequence>MKVVAKGKYTDIEKVGSVKQDDSINETSPADSDNSTPIDLSELIENVQELVGAIESLVGKPSPDINFPEFKVDTADLTKSVKDLISRVDLLIRKPMPPPTIIVQPADVAIDLPKPAIKWNFTGNRDGSGNWKLTAERIDADSDTYPKRTLQ</sequence>
<feature type="region of interest" description="Disordered" evidence="1">
    <location>
        <begin position="16"/>
        <end position="37"/>
    </location>
</feature>
<protein>
    <submittedName>
        <fullName evidence="2">Uncharacterized protein</fullName>
    </submittedName>
</protein>
<dbReference type="EMBL" id="MT142191">
    <property type="protein sequence ID" value="QJA75895.1"/>
    <property type="molecule type" value="Genomic_DNA"/>
</dbReference>
<gene>
    <name evidence="2" type="ORF">MM415A01666_0008</name>
</gene>
<dbReference type="AlphaFoldDB" id="A0A6M3K554"/>
<name>A0A6M3K554_9ZZZZ</name>
<accession>A0A6M3K554</accession>